<accession>A0A9P6B2T0</accession>
<sequence length="505" mass="56380">MGFLSTVPATSNSNVDIHNLTTTVYGSAIAGRGAPRFELAEEEMEPRVAARFIHDHLLLDGTPSLNLASFVTTYMEEEAEKLMMEHLSVNFIDVEEYPASAEIETRCVNMIARLFNAPVDTPESEALGVSTIGSSEAIILAVLAAKRLWKNKRKAAGKSTENPNIVMNAAVQVCWEKAARYLEVEERYWYCKPGQYVLDPKEAVELVDENTILVCAILGTTYTGQYEDVAGLNDELEKKNKELGIDVHIHVDAASGGFVAPFVVPDLIWDFRVPLVCSINVSGHKYGLAYAGVGWAIWRDKSFLPDDILFTVNYLGSPQVSFTLNFSKSAVQVIGQYYQLLRLGKTGYRAIMTNLTATADFLAQEILDIDQGERFELLSEINGAGLPLVAWKLKNLGKYDEFAIARTLRSRGWIVPAYTMAPHTETMKLLRVVVREDFSRDRCQIFLRDLKDALKQLDVTPEVVLDHQAEQHLQQAAAKHKRSHKHRRHDNHSLQGTAGKTHAVC</sequence>
<evidence type="ECO:0000256" key="5">
    <source>
        <dbReference type="ARBA" id="ARBA00023239"/>
    </source>
</evidence>
<keyword evidence="9" id="KW-0210">Decarboxylase</keyword>
<keyword evidence="4 7" id="KW-0663">Pyridoxal phosphate</keyword>
<evidence type="ECO:0000313" key="12">
    <source>
        <dbReference type="Proteomes" id="UP000886523"/>
    </source>
</evidence>
<dbReference type="OrthoDB" id="5152799at2759"/>
<dbReference type="GO" id="GO:0006538">
    <property type="term" value="P:L-glutamate catabolic process"/>
    <property type="evidence" value="ECO:0007669"/>
    <property type="project" value="TreeGrafter"/>
</dbReference>
<evidence type="ECO:0000256" key="2">
    <source>
        <dbReference type="ARBA" id="ARBA00009533"/>
    </source>
</evidence>
<evidence type="ECO:0000256" key="6">
    <source>
        <dbReference type="ARBA" id="ARBA00048868"/>
    </source>
</evidence>
<evidence type="ECO:0000256" key="7">
    <source>
        <dbReference type="PIRSR" id="PIRSR602129-50"/>
    </source>
</evidence>
<dbReference type="EMBL" id="MU128938">
    <property type="protein sequence ID" value="KAF9516598.1"/>
    <property type="molecule type" value="Genomic_DNA"/>
</dbReference>
<evidence type="ECO:0000256" key="4">
    <source>
        <dbReference type="ARBA" id="ARBA00022898"/>
    </source>
</evidence>
<protein>
    <recommendedName>
        <fullName evidence="3 9">Glutamate decarboxylase</fullName>
        <ecNumber evidence="3 9">4.1.1.15</ecNumber>
    </recommendedName>
</protein>
<dbReference type="Pfam" id="PF00282">
    <property type="entry name" value="Pyridoxal_deC"/>
    <property type="match status" value="1"/>
</dbReference>
<dbReference type="Gene3D" id="4.10.280.50">
    <property type="match status" value="1"/>
</dbReference>
<comment type="cofactor">
    <cofactor evidence="1 7 8">
        <name>pyridoxal 5'-phosphate</name>
        <dbReference type="ChEBI" id="CHEBI:597326"/>
    </cofactor>
</comment>
<dbReference type="PANTHER" id="PTHR43321">
    <property type="entry name" value="GLUTAMATE DECARBOXYLASE"/>
    <property type="match status" value="1"/>
</dbReference>
<keyword evidence="5 8" id="KW-0456">Lyase</keyword>
<dbReference type="GO" id="GO:0030170">
    <property type="term" value="F:pyridoxal phosphate binding"/>
    <property type="evidence" value="ECO:0007669"/>
    <property type="project" value="InterPro"/>
</dbReference>
<feature type="compositionally biased region" description="Basic residues" evidence="10">
    <location>
        <begin position="478"/>
        <end position="490"/>
    </location>
</feature>
<dbReference type="GO" id="GO:0005829">
    <property type="term" value="C:cytosol"/>
    <property type="evidence" value="ECO:0007669"/>
    <property type="project" value="TreeGrafter"/>
</dbReference>
<organism evidence="11 12">
    <name type="scientific">Hydnum rufescens UP504</name>
    <dbReference type="NCBI Taxonomy" id="1448309"/>
    <lineage>
        <taxon>Eukaryota</taxon>
        <taxon>Fungi</taxon>
        <taxon>Dikarya</taxon>
        <taxon>Basidiomycota</taxon>
        <taxon>Agaricomycotina</taxon>
        <taxon>Agaricomycetes</taxon>
        <taxon>Cantharellales</taxon>
        <taxon>Hydnaceae</taxon>
        <taxon>Hydnum</taxon>
    </lineage>
</organism>
<dbReference type="NCBIfam" id="TIGR01788">
    <property type="entry name" value="Glu-decarb-GAD"/>
    <property type="match status" value="1"/>
</dbReference>
<reference evidence="11" key="1">
    <citation type="journal article" date="2020" name="Nat. Commun.">
        <title>Large-scale genome sequencing of mycorrhizal fungi provides insights into the early evolution of symbiotic traits.</title>
        <authorList>
            <person name="Miyauchi S."/>
            <person name="Kiss E."/>
            <person name="Kuo A."/>
            <person name="Drula E."/>
            <person name="Kohler A."/>
            <person name="Sanchez-Garcia M."/>
            <person name="Morin E."/>
            <person name="Andreopoulos B."/>
            <person name="Barry K.W."/>
            <person name="Bonito G."/>
            <person name="Buee M."/>
            <person name="Carver A."/>
            <person name="Chen C."/>
            <person name="Cichocki N."/>
            <person name="Clum A."/>
            <person name="Culley D."/>
            <person name="Crous P.W."/>
            <person name="Fauchery L."/>
            <person name="Girlanda M."/>
            <person name="Hayes R.D."/>
            <person name="Keri Z."/>
            <person name="LaButti K."/>
            <person name="Lipzen A."/>
            <person name="Lombard V."/>
            <person name="Magnuson J."/>
            <person name="Maillard F."/>
            <person name="Murat C."/>
            <person name="Nolan M."/>
            <person name="Ohm R.A."/>
            <person name="Pangilinan J."/>
            <person name="Pereira M.F."/>
            <person name="Perotto S."/>
            <person name="Peter M."/>
            <person name="Pfister S."/>
            <person name="Riley R."/>
            <person name="Sitrit Y."/>
            <person name="Stielow J.B."/>
            <person name="Szollosi G."/>
            <person name="Zifcakova L."/>
            <person name="Stursova M."/>
            <person name="Spatafora J.W."/>
            <person name="Tedersoo L."/>
            <person name="Vaario L.M."/>
            <person name="Yamada A."/>
            <person name="Yan M."/>
            <person name="Wang P."/>
            <person name="Xu J."/>
            <person name="Bruns T."/>
            <person name="Baldrian P."/>
            <person name="Vilgalys R."/>
            <person name="Dunand C."/>
            <person name="Henrissat B."/>
            <person name="Grigoriev I.V."/>
            <person name="Hibbett D."/>
            <person name="Nagy L.G."/>
            <person name="Martin F.M."/>
        </authorList>
    </citation>
    <scope>NUCLEOTIDE SEQUENCE</scope>
    <source>
        <strain evidence="11">UP504</strain>
    </source>
</reference>
<gene>
    <name evidence="11" type="ORF">BS47DRAFT_658820</name>
</gene>
<dbReference type="InterPro" id="IPR010107">
    <property type="entry name" value="Glutamate_decarboxylase"/>
</dbReference>
<dbReference type="FunFam" id="4.10.280.50:FF:000001">
    <property type="entry name" value="Glutamate decarboxylase"/>
    <property type="match status" value="1"/>
</dbReference>
<feature type="region of interest" description="Disordered" evidence="10">
    <location>
        <begin position="475"/>
        <end position="505"/>
    </location>
</feature>
<evidence type="ECO:0000256" key="8">
    <source>
        <dbReference type="RuleBase" id="RU000382"/>
    </source>
</evidence>
<dbReference type="InterPro" id="IPR002129">
    <property type="entry name" value="PyrdxlP-dep_de-COase"/>
</dbReference>
<dbReference type="Gene3D" id="3.90.1150.160">
    <property type="match status" value="1"/>
</dbReference>
<dbReference type="FunFam" id="3.40.640.10:FF:000017">
    <property type="entry name" value="Glutamate decarboxylase"/>
    <property type="match status" value="1"/>
</dbReference>
<proteinExistence type="inferred from homology"/>
<dbReference type="PANTHER" id="PTHR43321:SF6">
    <property type="entry name" value="GLUTAMATE DECARBOXYLASE"/>
    <property type="match status" value="1"/>
</dbReference>
<evidence type="ECO:0000256" key="1">
    <source>
        <dbReference type="ARBA" id="ARBA00001933"/>
    </source>
</evidence>
<comment type="catalytic activity">
    <reaction evidence="6 9">
        <text>L-glutamate + H(+) = 4-aminobutanoate + CO2</text>
        <dbReference type="Rhea" id="RHEA:17785"/>
        <dbReference type="ChEBI" id="CHEBI:15378"/>
        <dbReference type="ChEBI" id="CHEBI:16526"/>
        <dbReference type="ChEBI" id="CHEBI:29985"/>
        <dbReference type="ChEBI" id="CHEBI:59888"/>
        <dbReference type="EC" id="4.1.1.15"/>
    </reaction>
</comment>
<dbReference type="AlphaFoldDB" id="A0A9P6B2T0"/>
<name>A0A9P6B2T0_9AGAM</name>
<comment type="similarity">
    <text evidence="2 8">Belongs to the group II decarboxylase family.</text>
</comment>
<evidence type="ECO:0000256" key="9">
    <source>
        <dbReference type="RuleBase" id="RU361171"/>
    </source>
</evidence>
<dbReference type="GO" id="GO:0004351">
    <property type="term" value="F:glutamate decarboxylase activity"/>
    <property type="evidence" value="ECO:0007669"/>
    <property type="project" value="UniProtKB-EC"/>
</dbReference>
<keyword evidence="12" id="KW-1185">Reference proteome</keyword>
<evidence type="ECO:0000256" key="10">
    <source>
        <dbReference type="SAM" id="MobiDB-lite"/>
    </source>
</evidence>
<feature type="modified residue" description="N6-(pyridoxal phosphate)lysine" evidence="7">
    <location>
        <position position="285"/>
    </location>
</feature>
<dbReference type="Gene3D" id="3.40.640.10">
    <property type="entry name" value="Type I PLP-dependent aspartate aminotransferase-like (Major domain)"/>
    <property type="match status" value="1"/>
</dbReference>
<dbReference type="EC" id="4.1.1.15" evidence="3 9"/>
<evidence type="ECO:0000313" key="11">
    <source>
        <dbReference type="EMBL" id="KAF9516598.1"/>
    </source>
</evidence>
<dbReference type="InterPro" id="IPR015421">
    <property type="entry name" value="PyrdxlP-dep_Trfase_major"/>
</dbReference>
<evidence type="ECO:0000256" key="3">
    <source>
        <dbReference type="ARBA" id="ARBA00012421"/>
    </source>
</evidence>
<comment type="caution">
    <text evidence="11">The sequence shown here is derived from an EMBL/GenBank/DDBJ whole genome shotgun (WGS) entry which is preliminary data.</text>
</comment>
<dbReference type="Proteomes" id="UP000886523">
    <property type="component" value="Unassembled WGS sequence"/>
</dbReference>
<dbReference type="InterPro" id="IPR015424">
    <property type="entry name" value="PyrdxlP-dep_Trfase"/>
</dbReference>
<dbReference type="SUPFAM" id="SSF53383">
    <property type="entry name" value="PLP-dependent transferases"/>
    <property type="match status" value="1"/>
</dbReference>